<dbReference type="GO" id="GO:0005524">
    <property type="term" value="F:ATP binding"/>
    <property type="evidence" value="ECO:0007669"/>
    <property type="project" value="UniProtKB-KW"/>
</dbReference>
<evidence type="ECO:0000313" key="13">
    <source>
        <dbReference type="Proteomes" id="UP000811545"/>
    </source>
</evidence>
<dbReference type="SUPFAM" id="SSF89095">
    <property type="entry name" value="GatB/YqeY motif"/>
    <property type="match status" value="1"/>
</dbReference>
<comment type="catalytic activity">
    <reaction evidence="8 10">
        <text>L-aspartyl-tRNA(Asn) + L-glutamine + ATP + H2O = L-asparaginyl-tRNA(Asn) + L-glutamate + ADP + phosphate + 2 H(+)</text>
        <dbReference type="Rhea" id="RHEA:14513"/>
        <dbReference type="Rhea" id="RHEA-COMP:9674"/>
        <dbReference type="Rhea" id="RHEA-COMP:9677"/>
        <dbReference type="ChEBI" id="CHEBI:15377"/>
        <dbReference type="ChEBI" id="CHEBI:15378"/>
        <dbReference type="ChEBI" id="CHEBI:29985"/>
        <dbReference type="ChEBI" id="CHEBI:30616"/>
        <dbReference type="ChEBI" id="CHEBI:43474"/>
        <dbReference type="ChEBI" id="CHEBI:58359"/>
        <dbReference type="ChEBI" id="CHEBI:78515"/>
        <dbReference type="ChEBI" id="CHEBI:78516"/>
        <dbReference type="ChEBI" id="CHEBI:456216"/>
    </reaction>
</comment>
<dbReference type="NCBIfam" id="NF004014">
    <property type="entry name" value="PRK05477.1-4"/>
    <property type="match status" value="1"/>
</dbReference>
<dbReference type="GO" id="GO:0070681">
    <property type="term" value="P:glutaminyl-tRNAGln biosynthesis via transamidation"/>
    <property type="evidence" value="ECO:0007669"/>
    <property type="project" value="TreeGrafter"/>
</dbReference>
<evidence type="ECO:0000256" key="10">
    <source>
        <dbReference type="HAMAP-Rule" id="MF_00121"/>
    </source>
</evidence>
<dbReference type="EMBL" id="QLTW01000028">
    <property type="protein sequence ID" value="MBT9144880.1"/>
    <property type="molecule type" value="Genomic_DNA"/>
</dbReference>
<evidence type="ECO:0000256" key="1">
    <source>
        <dbReference type="ARBA" id="ARBA00005306"/>
    </source>
</evidence>
<evidence type="ECO:0000256" key="9">
    <source>
        <dbReference type="ARBA" id="ARBA00047913"/>
    </source>
</evidence>
<comment type="function">
    <text evidence="7 10">Allows the formation of correctly charged Asn-tRNA(Asn) or Gln-tRNA(Gln) through the transamidation of misacylated Asp-tRNA(Asn) or Glu-tRNA(Gln) in organisms which lack either or both of asparaginyl-tRNA or glutaminyl-tRNA synthetases. The reaction takes place in the presence of glutamine and ATP through an activated phospho-Asp-tRNA(Asn) or phospho-Glu-tRNA(Gln).</text>
</comment>
<dbReference type="InterPro" id="IPR014746">
    <property type="entry name" value="Gln_synth/guanido_kin_cat_dom"/>
</dbReference>
<evidence type="ECO:0000256" key="3">
    <source>
        <dbReference type="ARBA" id="ARBA00022598"/>
    </source>
</evidence>
<dbReference type="GO" id="GO:0050567">
    <property type="term" value="F:glutaminyl-tRNA synthase (glutamine-hydrolyzing) activity"/>
    <property type="evidence" value="ECO:0007669"/>
    <property type="project" value="UniProtKB-UniRule"/>
</dbReference>
<dbReference type="InterPro" id="IPR003789">
    <property type="entry name" value="Asn/Gln_tRNA_amidoTrase-B-like"/>
</dbReference>
<dbReference type="HAMAP" id="MF_00121">
    <property type="entry name" value="GatB"/>
    <property type="match status" value="1"/>
</dbReference>
<dbReference type="SUPFAM" id="SSF55931">
    <property type="entry name" value="Glutamine synthetase/guanido kinase"/>
    <property type="match status" value="1"/>
</dbReference>
<comment type="subunit">
    <text evidence="2 10">Heterotrimer of A, B and C subunits.</text>
</comment>
<dbReference type="NCBIfam" id="NF004012">
    <property type="entry name" value="PRK05477.1-2"/>
    <property type="match status" value="1"/>
</dbReference>
<sequence length="482" mass="54757">MDIFIGLEIHIELKTRSKLFCSCPIPPYHLSLKHPNSYICPICTGHPGTLPSPNKAALEYALLMALAVNSKVAPALNFSRKNYFYPDLPKNYQISQHHSLLGEEGSFTFRVNNQELTVRIKDVHLEEDTAKLVYPEGRLKGAKTVYIDFNRSGIPLLEIVTHPFRSTPFEGRRFLTEFQKAIRFLRISEANMEEGAMRVDANVSLPDEKGKPGKKVEIKNLNSLRFIEKALTYEAYRQSKLLSEGKTIVQETRGYLEKEGITVSQRRKEEASDYRYFPDPDLPRLTLNPSYIEEIKGKLPPLPQELKKSLVKEGLREDQAEILTQEPGIYAFFQKVREENRDLAESSSWIINELLSVVKDNSSFTDIFITPKELGGLIAKVKTGEITRNLAREALKKSLSEKIKLEDITNEIKTPFLTEEELLAIIHEVLKTEEKTVLEYLGGKEKSFNYLLGKVMKLSSGKAKPADIFRLLTSELGSGLHI</sequence>
<reference evidence="12 13" key="1">
    <citation type="journal article" date="2021" name="bioRxiv">
        <title>Unique metabolic strategies in Hadean analogues reveal hints for primordial physiology.</title>
        <authorList>
            <person name="Nobu M.K."/>
            <person name="Nakai R."/>
            <person name="Tamazawa S."/>
            <person name="Mori H."/>
            <person name="Toyoda A."/>
            <person name="Ijiri A."/>
            <person name="Suzuki S."/>
            <person name="Kurokawa K."/>
            <person name="Kamagata Y."/>
            <person name="Tamaki H."/>
        </authorList>
    </citation>
    <scope>NUCLEOTIDE SEQUENCE [LARGE SCALE GENOMIC DNA]</scope>
    <source>
        <strain evidence="12">BS525</strain>
    </source>
</reference>
<accession>A0A9E2BIQ6</accession>
<dbReference type="InterPro" id="IPR004413">
    <property type="entry name" value="GatB"/>
</dbReference>
<dbReference type="PROSITE" id="PS01234">
    <property type="entry name" value="GATB"/>
    <property type="match status" value="1"/>
</dbReference>
<evidence type="ECO:0000256" key="2">
    <source>
        <dbReference type="ARBA" id="ARBA00011123"/>
    </source>
</evidence>
<dbReference type="InterPro" id="IPR018027">
    <property type="entry name" value="Asn/Gln_amidotransferase"/>
</dbReference>
<organism evidence="12 13">
    <name type="scientific">Psychracetigena formicireducens</name>
    <dbReference type="NCBI Taxonomy" id="2986056"/>
    <lineage>
        <taxon>Bacteria</taxon>
        <taxon>Bacillati</taxon>
        <taxon>Candidatus Lithacetigenota</taxon>
        <taxon>Candidatus Psychracetigena</taxon>
    </lineage>
</organism>
<comment type="caution">
    <text evidence="12">The sequence shown here is derived from an EMBL/GenBank/DDBJ whole genome shotgun (WGS) entry which is preliminary data.</text>
</comment>
<protein>
    <recommendedName>
        <fullName evidence="10">Aspartyl/glutamyl-tRNA(Asn/Gln) amidotransferase subunit B</fullName>
        <shortName evidence="10">Asp/Glu-ADT subunit B</shortName>
        <ecNumber evidence="10">6.3.5.-</ecNumber>
    </recommendedName>
</protein>
<evidence type="ECO:0000259" key="11">
    <source>
        <dbReference type="SMART" id="SM00845"/>
    </source>
</evidence>
<dbReference type="Pfam" id="PF02637">
    <property type="entry name" value="GatB_Yqey"/>
    <property type="match status" value="1"/>
</dbReference>
<dbReference type="Proteomes" id="UP000811545">
    <property type="component" value="Unassembled WGS sequence"/>
</dbReference>
<keyword evidence="6 10" id="KW-0648">Protein biosynthesis</keyword>
<dbReference type="GO" id="GO:0006412">
    <property type="term" value="P:translation"/>
    <property type="evidence" value="ECO:0007669"/>
    <property type="project" value="UniProtKB-UniRule"/>
</dbReference>
<evidence type="ECO:0000256" key="4">
    <source>
        <dbReference type="ARBA" id="ARBA00022741"/>
    </source>
</evidence>
<keyword evidence="3 10" id="KW-0436">Ligase</keyword>
<dbReference type="InterPro" id="IPR006075">
    <property type="entry name" value="Asn/Gln-tRNA_Trfase_suB/E_cat"/>
</dbReference>
<comment type="catalytic activity">
    <reaction evidence="9 10">
        <text>L-glutamyl-tRNA(Gln) + L-glutamine + ATP + H2O = L-glutaminyl-tRNA(Gln) + L-glutamate + ADP + phosphate + H(+)</text>
        <dbReference type="Rhea" id="RHEA:17521"/>
        <dbReference type="Rhea" id="RHEA-COMP:9681"/>
        <dbReference type="Rhea" id="RHEA-COMP:9684"/>
        <dbReference type="ChEBI" id="CHEBI:15377"/>
        <dbReference type="ChEBI" id="CHEBI:15378"/>
        <dbReference type="ChEBI" id="CHEBI:29985"/>
        <dbReference type="ChEBI" id="CHEBI:30616"/>
        <dbReference type="ChEBI" id="CHEBI:43474"/>
        <dbReference type="ChEBI" id="CHEBI:58359"/>
        <dbReference type="ChEBI" id="CHEBI:78520"/>
        <dbReference type="ChEBI" id="CHEBI:78521"/>
        <dbReference type="ChEBI" id="CHEBI:456216"/>
    </reaction>
</comment>
<dbReference type="Gene3D" id="1.10.10.410">
    <property type="match status" value="1"/>
</dbReference>
<evidence type="ECO:0000256" key="6">
    <source>
        <dbReference type="ARBA" id="ARBA00022917"/>
    </source>
</evidence>
<dbReference type="Pfam" id="PF02934">
    <property type="entry name" value="GatB_N"/>
    <property type="match status" value="1"/>
</dbReference>
<dbReference type="PANTHER" id="PTHR11659">
    <property type="entry name" value="GLUTAMYL-TRNA GLN AMIDOTRANSFERASE SUBUNIT B MITOCHONDRIAL AND PROKARYOTIC PET112-RELATED"/>
    <property type="match status" value="1"/>
</dbReference>
<evidence type="ECO:0000313" key="12">
    <source>
        <dbReference type="EMBL" id="MBT9144880.1"/>
    </source>
</evidence>
<gene>
    <name evidence="10 12" type="primary">gatB</name>
    <name evidence="12" type="ORF">DDT42_00736</name>
</gene>
<dbReference type="AlphaFoldDB" id="A0A9E2BIQ6"/>
<dbReference type="NCBIfam" id="TIGR00133">
    <property type="entry name" value="gatB"/>
    <property type="match status" value="1"/>
</dbReference>
<evidence type="ECO:0000256" key="8">
    <source>
        <dbReference type="ARBA" id="ARBA00047380"/>
    </source>
</evidence>
<proteinExistence type="inferred from homology"/>
<dbReference type="InterPro" id="IPR023168">
    <property type="entry name" value="GatB_Yqey_C_2"/>
</dbReference>
<keyword evidence="5 10" id="KW-0067">ATP-binding</keyword>
<dbReference type="SMART" id="SM00845">
    <property type="entry name" value="GatB_Yqey"/>
    <property type="match status" value="1"/>
</dbReference>
<feature type="domain" description="Asn/Gln amidotransferase" evidence="11">
    <location>
        <begin position="331"/>
        <end position="476"/>
    </location>
</feature>
<name>A0A9E2BIQ6_PSYF1</name>
<dbReference type="PANTHER" id="PTHR11659:SF0">
    <property type="entry name" value="GLUTAMYL-TRNA(GLN) AMIDOTRANSFERASE SUBUNIT B, MITOCHONDRIAL"/>
    <property type="match status" value="1"/>
</dbReference>
<dbReference type="InterPro" id="IPR017958">
    <property type="entry name" value="Gln-tRNA_amidoTrfase_suB_CS"/>
</dbReference>
<evidence type="ECO:0000256" key="7">
    <source>
        <dbReference type="ARBA" id="ARBA00024799"/>
    </source>
</evidence>
<dbReference type="InterPro" id="IPR017959">
    <property type="entry name" value="Asn/Gln-tRNA_amidoTrfase_suB/E"/>
</dbReference>
<keyword evidence="4 10" id="KW-0547">Nucleotide-binding</keyword>
<comment type="similarity">
    <text evidence="1 10">Belongs to the GatB/GatE family. GatB subfamily.</text>
</comment>
<evidence type="ECO:0000256" key="5">
    <source>
        <dbReference type="ARBA" id="ARBA00022840"/>
    </source>
</evidence>
<dbReference type="EC" id="6.3.5.-" evidence="10"/>